<comment type="caution">
    <text evidence="2">The sequence shown here is derived from an EMBL/GenBank/DDBJ whole genome shotgun (WGS) entry which is preliminary data.</text>
</comment>
<proteinExistence type="predicted"/>
<reference evidence="2" key="1">
    <citation type="submission" date="2021-02" db="EMBL/GenBank/DDBJ databases">
        <authorList>
            <person name="Dougan E. K."/>
            <person name="Rhodes N."/>
            <person name="Thang M."/>
            <person name="Chan C."/>
        </authorList>
    </citation>
    <scope>NUCLEOTIDE SEQUENCE</scope>
</reference>
<feature type="compositionally biased region" description="Basic and acidic residues" evidence="1">
    <location>
        <begin position="71"/>
        <end position="83"/>
    </location>
</feature>
<name>A0A812NB77_9DINO</name>
<keyword evidence="3" id="KW-1185">Reference proteome</keyword>
<accession>A0A812NB77</accession>
<sequence>MGTRYTAARPWNAAFAAATKEQDFWTKELVTPATLWLSQNRSGTSRSSGGDGSHQEGPPLKKQKATRAKRRYEGDDLSKKDGDIYTHNRKGVEICRDWNRGKCGKPAAQSKCDRKRSHQCNLCLGAHQASACPGPKASLVSRVPPVAALHSLRSDLQGQGIAKSAQLNVLAREFALDQALRCYKVAGLTHIPGITNVQADALNALLAEVMASTSAAPTESRKRLWVQLSDKAGYPDHFQLTPARIRTVMAALKLGGYRSAVQHMEPMATSGPTSPARSTIISSWWMLRELEASRAKIEHLTFDHVNKTVTLPVTFRNGARAFTGHSARATGAQLWQSKESNFGEPKYLGDGAQLVLRYLREAPVEQLGQLAVEAGHTDSLARARKELEELIAKGQAFLNVQQIAVPDPDWLQDCEGSSSQTGAPIPAGAAPPRDFSARLVLNLLGASCIVA</sequence>
<dbReference type="AlphaFoldDB" id="A0A812NB77"/>
<protein>
    <submittedName>
        <fullName evidence="2">Eef2k protein</fullName>
    </submittedName>
</protein>
<evidence type="ECO:0000313" key="3">
    <source>
        <dbReference type="Proteomes" id="UP000604046"/>
    </source>
</evidence>
<gene>
    <name evidence="2" type="primary">Eef2k</name>
    <name evidence="2" type="ORF">SNAT2548_LOCUS15242</name>
</gene>
<evidence type="ECO:0000313" key="2">
    <source>
        <dbReference type="EMBL" id="CAE7288521.1"/>
    </source>
</evidence>
<dbReference type="Proteomes" id="UP000604046">
    <property type="component" value="Unassembled WGS sequence"/>
</dbReference>
<feature type="compositionally biased region" description="Basic residues" evidence="1">
    <location>
        <begin position="61"/>
        <end position="70"/>
    </location>
</feature>
<organism evidence="2 3">
    <name type="scientific">Symbiodinium natans</name>
    <dbReference type="NCBI Taxonomy" id="878477"/>
    <lineage>
        <taxon>Eukaryota</taxon>
        <taxon>Sar</taxon>
        <taxon>Alveolata</taxon>
        <taxon>Dinophyceae</taxon>
        <taxon>Suessiales</taxon>
        <taxon>Symbiodiniaceae</taxon>
        <taxon>Symbiodinium</taxon>
    </lineage>
</organism>
<dbReference type="EMBL" id="CAJNDS010001902">
    <property type="protein sequence ID" value="CAE7288521.1"/>
    <property type="molecule type" value="Genomic_DNA"/>
</dbReference>
<feature type="region of interest" description="Disordered" evidence="1">
    <location>
        <begin position="36"/>
        <end position="83"/>
    </location>
</feature>
<evidence type="ECO:0000256" key="1">
    <source>
        <dbReference type="SAM" id="MobiDB-lite"/>
    </source>
</evidence>